<proteinExistence type="predicted"/>
<dbReference type="InterPro" id="IPR036890">
    <property type="entry name" value="HATPase_C_sf"/>
</dbReference>
<evidence type="ECO:0000256" key="13">
    <source>
        <dbReference type="ARBA" id="ARBA00023136"/>
    </source>
</evidence>
<dbReference type="SMART" id="SM00387">
    <property type="entry name" value="HATPase_c"/>
    <property type="match status" value="1"/>
</dbReference>
<dbReference type="SMART" id="SM00304">
    <property type="entry name" value="HAMP"/>
    <property type="match status" value="1"/>
</dbReference>
<keyword evidence="12" id="KW-0902">Two-component regulatory system</keyword>
<dbReference type="SMART" id="SM00388">
    <property type="entry name" value="HisKA"/>
    <property type="match status" value="1"/>
</dbReference>
<keyword evidence="6" id="KW-0808">Transferase</keyword>
<dbReference type="Pfam" id="PF02518">
    <property type="entry name" value="HATPase_c"/>
    <property type="match status" value="1"/>
</dbReference>
<dbReference type="InterPro" id="IPR050398">
    <property type="entry name" value="HssS/ArlS-like"/>
</dbReference>
<dbReference type="FunFam" id="3.30.565.10:FF:000013">
    <property type="entry name" value="Two-component sensor histidine kinase"/>
    <property type="match status" value="1"/>
</dbReference>
<dbReference type="RefSeq" id="WP_132418347.1">
    <property type="nucleotide sequence ID" value="NZ_SKFG01000010.1"/>
</dbReference>
<dbReference type="CDD" id="cd00082">
    <property type="entry name" value="HisKA"/>
    <property type="match status" value="1"/>
</dbReference>
<dbReference type="Proteomes" id="UP000295418">
    <property type="component" value="Unassembled WGS sequence"/>
</dbReference>
<evidence type="ECO:0000256" key="10">
    <source>
        <dbReference type="ARBA" id="ARBA00022840"/>
    </source>
</evidence>
<dbReference type="EC" id="2.7.13.3" evidence="3"/>
<dbReference type="InterPro" id="IPR003594">
    <property type="entry name" value="HATPase_dom"/>
</dbReference>
<dbReference type="SUPFAM" id="SSF47384">
    <property type="entry name" value="Homodimeric domain of signal transducing histidine kinase"/>
    <property type="match status" value="1"/>
</dbReference>
<dbReference type="InterPro" id="IPR036097">
    <property type="entry name" value="HisK_dim/P_sf"/>
</dbReference>
<dbReference type="CDD" id="cd00075">
    <property type="entry name" value="HATPase"/>
    <property type="match status" value="1"/>
</dbReference>
<keyword evidence="10" id="KW-0067">ATP-binding</keyword>
<evidence type="ECO:0000256" key="1">
    <source>
        <dbReference type="ARBA" id="ARBA00000085"/>
    </source>
</evidence>
<dbReference type="GO" id="GO:0005886">
    <property type="term" value="C:plasma membrane"/>
    <property type="evidence" value="ECO:0007669"/>
    <property type="project" value="UniProtKB-SubCell"/>
</dbReference>
<evidence type="ECO:0000256" key="14">
    <source>
        <dbReference type="SAM" id="Phobius"/>
    </source>
</evidence>
<dbReference type="PANTHER" id="PTHR45528:SF1">
    <property type="entry name" value="SENSOR HISTIDINE KINASE CPXA"/>
    <property type="match status" value="1"/>
</dbReference>
<evidence type="ECO:0000256" key="2">
    <source>
        <dbReference type="ARBA" id="ARBA00004651"/>
    </source>
</evidence>
<evidence type="ECO:0000256" key="8">
    <source>
        <dbReference type="ARBA" id="ARBA00022741"/>
    </source>
</evidence>
<dbReference type="InterPro" id="IPR005467">
    <property type="entry name" value="His_kinase_dom"/>
</dbReference>
<dbReference type="InterPro" id="IPR003661">
    <property type="entry name" value="HisK_dim/P_dom"/>
</dbReference>
<evidence type="ECO:0000313" key="17">
    <source>
        <dbReference type="EMBL" id="TCZ77245.1"/>
    </source>
</evidence>
<sequence>MKFLYTIRWKFILAVILSLAITSGLLIIGNQLATYLFKVEPFTAPIAWVINHIGSRPLIYVTGILLFILFYFILSQQIIRNLEQISFGLRQIAKGDFNYKLSIKSVDELGNVAHNINQMAAQLKQSIEEERYAEKTKNDLITGVSHDLRTPLTSILGFLELIDEDRYKDEVELRYYANIAHEKTKSLKSLIDDLFEYTRVNNGYRFERNKLEVNDFLYQLIEEFVPSLDKSGMDYRIQSDNKATFILADANQLVRAFENLIANAITYGKEGKYVDIHISQVQDEVIIKVINYGEPIPMQEIPYIFERFYRVEQSRSKETGGTGLGLAITKSIIELHEGHISVQSTRNQTIFETRLPLLKNS</sequence>
<dbReference type="Gene3D" id="6.10.340.10">
    <property type="match status" value="1"/>
</dbReference>
<keyword evidence="18" id="KW-1185">Reference proteome</keyword>
<keyword evidence="11 14" id="KW-1133">Transmembrane helix</keyword>
<dbReference type="FunFam" id="1.10.287.130:FF:000008">
    <property type="entry name" value="Two-component sensor histidine kinase"/>
    <property type="match status" value="1"/>
</dbReference>
<dbReference type="OrthoDB" id="9792991at2"/>
<keyword evidence="9 17" id="KW-0418">Kinase</keyword>
<evidence type="ECO:0000256" key="11">
    <source>
        <dbReference type="ARBA" id="ARBA00022989"/>
    </source>
</evidence>
<keyword evidence="8" id="KW-0547">Nucleotide-binding</keyword>
<dbReference type="SUPFAM" id="SSF158472">
    <property type="entry name" value="HAMP domain-like"/>
    <property type="match status" value="1"/>
</dbReference>
<accession>A0A4R4EGH7</accession>
<evidence type="ECO:0000259" key="15">
    <source>
        <dbReference type="PROSITE" id="PS50109"/>
    </source>
</evidence>
<evidence type="ECO:0000256" key="9">
    <source>
        <dbReference type="ARBA" id="ARBA00022777"/>
    </source>
</evidence>
<evidence type="ECO:0000256" key="6">
    <source>
        <dbReference type="ARBA" id="ARBA00022679"/>
    </source>
</evidence>
<dbReference type="Pfam" id="PF00512">
    <property type="entry name" value="HisKA"/>
    <property type="match status" value="1"/>
</dbReference>
<dbReference type="SUPFAM" id="SSF55874">
    <property type="entry name" value="ATPase domain of HSP90 chaperone/DNA topoisomerase II/histidine kinase"/>
    <property type="match status" value="1"/>
</dbReference>
<dbReference type="Gene3D" id="1.10.287.130">
    <property type="match status" value="1"/>
</dbReference>
<dbReference type="AlphaFoldDB" id="A0A4R4EGH7"/>
<dbReference type="InterPro" id="IPR003660">
    <property type="entry name" value="HAMP_dom"/>
</dbReference>
<evidence type="ECO:0000313" key="18">
    <source>
        <dbReference type="Proteomes" id="UP000295418"/>
    </source>
</evidence>
<comment type="subcellular location">
    <subcellularLocation>
        <location evidence="2">Cell membrane</location>
        <topology evidence="2">Multi-pass membrane protein</topology>
    </subcellularLocation>
</comment>
<feature type="domain" description="Histidine kinase" evidence="15">
    <location>
        <begin position="143"/>
        <end position="359"/>
    </location>
</feature>
<reference evidence="17 18" key="1">
    <citation type="submission" date="2019-03" db="EMBL/GenBank/DDBJ databases">
        <authorList>
            <person name="Kim M.K.M."/>
        </authorList>
    </citation>
    <scope>NUCLEOTIDE SEQUENCE [LARGE SCALE GENOMIC DNA]</scope>
    <source>
        <strain evidence="17 18">18JY21-1</strain>
    </source>
</reference>
<dbReference type="PROSITE" id="PS50885">
    <property type="entry name" value="HAMP"/>
    <property type="match status" value="1"/>
</dbReference>
<dbReference type="InterPro" id="IPR004358">
    <property type="entry name" value="Sig_transdc_His_kin-like_C"/>
</dbReference>
<comment type="catalytic activity">
    <reaction evidence="1">
        <text>ATP + protein L-histidine = ADP + protein N-phospho-L-histidine.</text>
        <dbReference type="EC" id="2.7.13.3"/>
    </reaction>
</comment>
<comment type="caution">
    <text evidence="17">The sequence shown here is derived from an EMBL/GenBank/DDBJ whole genome shotgun (WGS) entry which is preliminary data.</text>
</comment>
<name>A0A4R4EGH7_9BACL</name>
<dbReference type="Pfam" id="PF00672">
    <property type="entry name" value="HAMP"/>
    <property type="match status" value="1"/>
</dbReference>
<keyword evidence="4" id="KW-1003">Cell membrane</keyword>
<feature type="transmembrane region" description="Helical" evidence="14">
    <location>
        <begin position="12"/>
        <end position="37"/>
    </location>
</feature>
<dbReference type="PRINTS" id="PR00344">
    <property type="entry name" value="BCTRLSENSOR"/>
</dbReference>
<protein>
    <recommendedName>
        <fullName evidence="3">histidine kinase</fullName>
        <ecNumber evidence="3">2.7.13.3</ecNumber>
    </recommendedName>
</protein>
<dbReference type="GO" id="GO:0005524">
    <property type="term" value="F:ATP binding"/>
    <property type="evidence" value="ECO:0007669"/>
    <property type="project" value="UniProtKB-KW"/>
</dbReference>
<evidence type="ECO:0000256" key="3">
    <source>
        <dbReference type="ARBA" id="ARBA00012438"/>
    </source>
</evidence>
<dbReference type="EMBL" id="SKFG01000010">
    <property type="protein sequence ID" value="TCZ77245.1"/>
    <property type="molecule type" value="Genomic_DNA"/>
</dbReference>
<evidence type="ECO:0000256" key="12">
    <source>
        <dbReference type="ARBA" id="ARBA00023012"/>
    </source>
</evidence>
<dbReference type="Gene3D" id="3.30.565.10">
    <property type="entry name" value="Histidine kinase-like ATPase, C-terminal domain"/>
    <property type="match status" value="1"/>
</dbReference>
<keyword evidence="7 14" id="KW-0812">Transmembrane</keyword>
<dbReference type="GO" id="GO:0000155">
    <property type="term" value="F:phosphorelay sensor kinase activity"/>
    <property type="evidence" value="ECO:0007669"/>
    <property type="project" value="InterPro"/>
</dbReference>
<evidence type="ECO:0000256" key="7">
    <source>
        <dbReference type="ARBA" id="ARBA00022692"/>
    </source>
</evidence>
<gene>
    <name evidence="17" type="ORF">E0485_12370</name>
</gene>
<feature type="domain" description="HAMP" evidence="16">
    <location>
        <begin position="76"/>
        <end position="128"/>
    </location>
</feature>
<feature type="transmembrane region" description="Helical" evidence="14">
    <location>
        <begin position="57"/>
        <end position="74"/>
    </location>
</feature>
<evidence type="ECO:0000256" key="5">
    <source>
        <dbReference type="ARBA" id="ARBA00022553"/>
    </source>
</evidence>
<organism evidence="17 18">
    <name type="scientific">Paenibacillus albiflavus</name>
    <dbReference type="NCBI Taxonomy" id="2545760"/>
    <lineage>
        <taxon>Bacteria</taxon>
        <taxon>Bacillati</taxon>
        <taxon>Bacillota</taxon>
        <taxon>Bacilli</taxon>
        <taxon>Bacillales</taxon>
        <taxon>Paenibacillaceae</taxon>
        <taxon>Paenibacillus</taxon>
    </lineage>
</organism>
<evidence type="ECO:0000256" key="4">
    <source>
        <dbReference type="ARBA" id="ARBA00022475"/>
    </source>
</evidence>
<dbReference type="PROSITE" id="PS50109">
    <property type="entry name" value="HIS_KIN"/>
    <property type="match status" value="1"/>
</dbReference>
<keyword evidence="13 14" id="KW-0472">Membrane</keyword>
<dbReference type="PANTHER" id="PTHR45528">
    <property type="entry name" value="SENSOR HISTIDINE KINASE CPXA"/>
    <property type="match status" value="1"/>
</dbReference>
<keyword evidence="5" id="KW-0597">Phosphoprotein</keyword>
<dbReference type="CDD" id="cd06225">
    <property type="entry name" value="HAMP"/>
    <property type="match status" value="1"/>
</dbReference>
<evidence type="ECO:0000259" key="16">
    <source>
        <dbReference type="PROSITE" id="PS50885"/>
    </source>
</evidence>